<dbReference type="GeneID" id="95447328"/>
<dbReference type="EMBL" id="SRRT01000002">
    <property type="protein sequence ID" value="TGN79368.1"/>
    <property type="molecule type" value="Genomic_DNA"/>
</dbReference>
<accession>A0A4Z1D9R9</accession>
<protein>
    <submittedName>
        <fullName evidence="1">Uncharacterized protein</fullName>
    </submittedName>
</protein>
<name>A0A4Z1D9R9_9ACTN</name>
<dbReference type="Proteomes" id="UP000298159">
    <property type="component" value="Unassembled WGS sequence"/>
</dbReference>
<sequence>MGGHFDALAGVDRIRQVADLMAGRQVRLPLGGQFFDVVVTANGPEASAVIAMLDDLQRAEADAPDACGPVIESPEESRLYWLVPPGTRAQWQSHAYASCFGQPHEIVLPPLPHNEPPGIYWRRRCRADRLVPVGPLRILLDRFRPTPAPHDEPLGRVLAMKP</sequence>
<reference evidence="1 2" key="1">
    <citation type="submission" date="2019-04" db="EMBL/GenBank/DDBJ databases">
        <title>Streptomyces sp. nov. Bv016 isolated from bark of Buahinia variegata.</title>
        <authorList>
            <person name="Kanchanasin P."/>
            <person name="Tanasupawat S."/>
            <person name="Yuki M."/>
            <person name="Kudo T."/>
        </authorList>
    </citation>
    <scope>NUCLEOTIDE SEQUENCE [LARGE SCALE GENOMIC DNA]</scope>
    <source>
        <strain evidence="1 2">Bv016</strain>
    </source>
</reference>
<gene>
    <name evidence="1" type="ORF">E5083_06920</name>
</gene>
<proteinExistence type="predicted"/>
<evidence type="ECO:0000313" key="1">
    <source>
        <dbReference type="EMBL" id="TGN79368.1"/>
    </source>
</evidence>
<dbReference type="AlphaFoldDB" id="A0A4Z1D9R9"/>
<organism evidence="1 2">
    <name type="scientific">Streptomyces bauhiniae</name>
    <dbReference type="NCBI Taxonomy" id="2340725"/>
    <lineage>
        <taxon>Bacteria</taxon>
        <taxon>Bacillati</taxon>
        <taxon>Actinomycetota</taxon>
        <taxon>Actinomycetes</taxon>
        <taxon>Kitasatosporales</taxon>
        <taxon>Streptomycetaceae</taxon>
        <taxon>Streptomyces</taxon>
    </lineage>
</organism>
<evidence type="ECO:0000313" key="2">
    <source>
        <dbReference type="Proteomes" id="UP000298159"/>
    </source>
</evidence>
<keyword evidence="2" id="KW-1185">Reference proteome</keyword>
<dbReference type="RefSeq" id="WP_135784709.1">
    <property type="nucleotide sequence ID" value="NZ_SRRT01000002.1"/>
</dbReference>
<comment type="caution">
    <text evidence="1">The sequence shown here is derived from an EMBL/GenBank/DDBJ whole genome shotgun (WGS) entry which is preliminary data.</text>
</comment>